<evidence type="ECO:0000256" key="1">
    <source>
        <dbReference type="SAM" id="Phobius"/>
    </source>
</evidence>
<dbReference type="AlphaFoldDB" id="A0A6J4QGX6"/>
<sequence>MTLAGELENYVQHFAPCCIVRSMPDTGSQRKSTDGNYARFIGLGFTFILLLGVLTAGGFFIDRMLGTLPLFLLLGLGIGFAGSLYYVYLALKEFG</sequence>
<dbReference type="EMBL" id="CADCVG010000001">
    <property type="protein sequence ID" value="CAA9441621.1"/>
    <property type="molecule type" value="Genomic_DNA"/>
</dbReference>
<name>A0A6J4QGX6_9ACTN</name>
<feature type="transmembrane region" description="Helical" evidence="1">
    <location>
        <begin position="67"/>
        <end position="91"/>
    </location>
</feature>
<keyword evidence="1" id="KW-0812">Transmembrane</keyword>
<feature type="transmembrane region" description="Helical" evidence="1">
    <location>
        <begin position="40"/>
        <end position="61"/>
    </location>
</feature>
<evidence type="ECO:0000313" key="2">
    <source>
        <dbReference type="EMBL" id="CAA9441621.1"/>
    </source>
</evidence>
<proteinExistence type="predicted"/>
<keyword evidence="1" id="KW-0472">Membrane</keyword>
<organism evidence="2">
    <name type="scientific">uncultured Rubrobacteraceae bacterium</name>
    <dbReference type="NCBI Taxonomy" id="349277"/>
    <lineage>
        <taxon>Bacteria</taxon>
        <taxon>Bacillati</taxon>
        <taxon>Actinomycetota</taxon>
        <taxon>Rubrobacteria</taxon>
        <taxon>Rubrobacterales</taxon>
        <taxon>Rubrobacteraceae</taxon>
        <taxon>environmental samples</taxon>
    </lineage>
</organism>
<dbReference type="Pfam" id="PF09527">
    <property type="entry name" value="ATPase_gene1"/>
    <property type="match status" value="1"/>
</dbReference>
<gene>
    <name evidence="2" type="ORF">AVDCRST_MAG14-8</name>
</gene>
<reference evidence="2" key="1">
    <citation type="submission" date="2020-02" db="EMBL/GenBank/DDBJ databases">
        <authorList>
            <person name="Meier V. D."/>
        </authorList>
    </citation>
    <scope>NUCLEOTIDE SEQUENCE</scope>
    <source>
        <strain evidence="2">AVDCRST_MAG14</strain>
    </source>
</reference>
<keyword evidence="1" id="KW-1133">Transmembrane helix</keyword>
<accession>A0A6J4QGX6</accession>
<protein>
    <submittedName>
        <fullName evidence="2">ATP synthase protein I</fullName>
    </submittedName>
</protein>
<dbReference type="InterPro" id="IPR032820">
    <property type="entry name" value="ATPase_put"/>
</dbReference>